<evidence type="ECO:0000313" key="2">
    <source>
        <dbReference type="EMBL" id="KEA63909.1"/>
    </source>
</evidence>
<sequence length="129" mass="14353">MSEKALHSAEAAVYGAHLARASALVAGDRAAMEPLLSPNLHYIHAPGRIDNRDSYLDFLQSVRFLKVEVSDRQISVMGEVAILTGILRMKLQREGQEEPTSPVSAITEVWHRQERGNWALLNFQSTSVK</sequence>
<evidence type="ECO:0000259" key="1">
    <source>
        <dbReference type="Pfam" id="PF14534"/>
    </source>
</evidence>
<name>A0A081FZF4_9GAMM</name>
<proteinExistence type="predicted"/>
<evidence type="ECO:0000313" key="3">
    <source>
        <dbReference type="Proteomes" id="UP000028252"/>
    </source>
</evidence>
<dbReference type="EMBL" id="JMQN01000023">
    <property type="protein sequence ID" value="KEA63909.1"/>
    <property type="molecule type" value="Genomic_DNA"/>
</dbReference>
<protein>
    <recommendedName>
        <fullName evidence="1">DUF4440 domain-containing protein</fullName>
    </recommendedName>
</protein>
<dbReference type="Pfam" id="PF14534">
    <property type="entry name" value="DUF4440"/>
    <property type="match status" value="1"/>
</dbReference>
<comment type="caution">
    <text evidence="2">The sequence shown here is derived from an EMBL/GenBank/DDBJ whole genome shotgun (WGS) entry which is preliminary data.</text>
</comment>
<dbReference type="RefSeq" id="WP_036186856.1">
    <property type="nucleotide sequence ID" value="NZ_JMQN01000023.1"/>
</dbReference>
<organism evidence="2 3">
    <name type="scientific">Marinobacterium lacunae</name>
    <dbReference type="NCBI Taxonomy" id="1232683"/>
    <lineage>
        <taxon>Bacteria</taxon>
        <taxon>Pseudomonadati</taxon>
        <taxon>Pseudomonadota</taxon>
        <taxon>Gammaproteobacteria</taxon>
        <taxon>Oceanospirillales</taxon>
        <taxon>Oceanospirillaceae</taxon>
        <taxon>Marinobacterium</taxon>
    </lineage>
</organism>
<reference evidence="2 3" key="1">
    <citation type="submission" date="2014-04" db="EMBL/GenBank/DDBJ databases">
        <title>Marinobacterium kochiensis sp. nov., isolated from sediment sample collected from Kochi backwaters in Kerala, India.</title>
        <authorList>
            <person name="Singh A."/>
            <person name="Pinnaka A.K."/>
        </authorList>
    </citation>
    <scope>NUCLEOTIDE SEQUENCE [LARGE SCALE GENOMIC DNA]</scope>
    <source>
        <strain evidence="2 3">AK27</strain>
    </source>
</reference>
<accession>A0A081FZF4</accession>
<gene>
    <name evidence="2" type="ORF">ADIMK_1880</name>
</gene>
<dbReference type="PATRIC" id="fig|1232683.4.peg.1849"/>
<dbReference type="OrthoDB" id="8912653at2"/>
<dbReference type="STRING" id="1232683.ADIMK_1880"/>
<dbReference type="AlphaFoldDB" id="A0A081FZF4"/>
<dbReference type="Proteomes" id="UP000028252">
    <property type="component" value="Unassembled WGS sequence"/>
</dbReference>
<keyword evidence="3" id="KW-1185">Reference proteome</keyword>
<dbReference type="InterPro" id="IPR027843">
    <property type="entry name" value="DUF4440"/>
</dbReference>
<dbReference type="Gene3D" id="3.10.450.50">
    <property type="match status" value="1"/>
</dbReference>
<dbReference type="InterPro" id="IPR032710">
    <property type="entry name" value="NTF2-like_dom_sf"/>
</dbReference>
<feature type="domain" description="DUF4440" evidence="1">
    <location>
        <begin position="19"/>
        <end position="119"/>
    </location>
</feature>
<dbReference type="eggNOG" id="COG4319">
    <property type="taxonomic scope" value="Bacteria"/>
</dbReference>
<dbReference type="SUPFAM" id="SSF54427">
    <property type="entry name" value="NTF2-like"/>
    <property type="match status" value="1"/>
</dbReference>